<sequence>MHPSSFFLWISHPGRGRKGPNDADKRYNNRSKLYRDKAWALDWVGVAGESGCSAAVFFTEDEGATRYCCGGIIRSEIDKAMAEKGKVDERELRKFFLTSVYDEQGADWVKTDHKVSLDLALFKGYGQNAFAMKAFGGNRDGNALKMLLPIEFLSKTNGYRKSGQFLTVAARHQLLLPLVPFDAPVESLAGLSTCSSERRQVMSTPQQPAGGKQKVITYQRRSGGGPSENLPKKRGFPIPPSDLPGSSRYGAISRSRDTAQCGTDEESDEETEEDEWVHRMQSWLLATPRHIQGKGSCDVNVGREAGGGAETQVRDDGEYDEDEGECGTGERQEQVGGGPDHMEWENIAADGGVGGGAVRGSEMGDEELEDEGEDVDASAGLASKGRGKHTAKSSPKPAAPKKQARRKVVDEARVALDASQGTLGDVDVKCKSSARIRKTSQPKKPVRPSRRQKSDDSSDDAEGVAPRLLSLPDDDKQETKKPSAVNMTQCFFLKYDDDDKKRRDPPRVVIDVVQILPIPAGDIAFNQR</sequence>
<organism evidence="2 3">
    <name type="scientific">Chara braunii</name>
    <name type="common">Braun's stonewort</name>
    <dbReference type="NCBI Taxonomy" id="69332"/>
    <lineage>
        <taxon>Eukaryota</taxon>
        <taxon>Viridiplantae</taxon>
        <taxon>Streptophyta</taxon>
        <taxon>Charophyceae</taxon>
        <taxon>Charales</taxon>
        <taxon>Characeae</taxon>
        <taxon>Chara</taxon>
    </lineage>
</organism>
<reference evidence="2 3" key="1">
    <citation type="journal article" date="2018" name="Cell">
        <title>The Chara Genome: Secondary Complexity and Implications for Plant Terrestrialization.</title>
        <authorList>
            <person name="Nishiyama T."/>
            <person name="Sakayama H."/>
            <person name="Vries J.D."/>
            <person name="Buschmann H."/>
            <person name="Saint-Marcoux D."/>
            <person name="Ullrich K.K."/>
            <person name="Haas F.B."/>
            <person name="Vanderstraeten L."/>
            <person name="Becker D."/>
            <person name="Lang D."/>
            <person name="Vosolsobe S."/>
            <person name="Rombauts S."/>
            <person name="Wilhelmsson P.K.I."/>
            <person name="Janitza P."/>
            <person name="Kern R."/>
            <person name="Heyl A."/>
            <person name="Rumpler F."/>
            <person name="Villalobos L.I.A.C."/>
            <person name="Clay J.M."/>
            <person name="Skokan R."/>
            <person name="Toyoda A."/>
            <person name="Suzuki Y."/>
            <person name="Kagoshima H."/>
            <person name="Schijlen E."/>
            <person name="Tajeshwar N."/>
            <person name="Catarino B."/>
            <person name="Hetherington A.J."/>
            <person name="Saltykova A."/>
            <person name="Bonnot C."/>
            <person name="Breuninger H."/>
            <person name="Symeonidi A."/>
            <person name="Radhakrishnan G.V."/>
            <person name="Van Nieuwerburgh F."/>
            <person name="Deforce D."/>
            <person name="Chang C."/>
            <person name="Karol K.G."/>
            <person name="Hedrich R."/>
            <person name="Ulvskov P."/>
            <person name="Glockner G."/>
            <person name="Delwiche C.F."/>
            <person name="Petrasek J."/>
            <person name="Van de Peer Y."/>
            <person name="Friml J."/>
            <person name="Beilby M."/>
            <person name="Dolan L."/>
            <person name="Kohara Y."/>
            <person name="Sugano S."/>
            <person name="Fujiyama A."/>
            <person name="Delaux P.-M."/>
            <person name="Quint M."/>
            <person name="TheiBen G."/>
            <person name="Hagemann M."/>
            <person name="Harholt J."/>
            <person name="Dunand C."/>
            <person name="Zachgo S."/>
            <person name="Langdale J."/>
            <person name="Maumus F."/>
            <person name="Straeten D.V.D."/>
            <person name="Gould S.B."/>
            <person name="Rensing S.A."/>
        </authorList>
    </citation>
    <scope>NUCLEOTIDE SEQUENCE [LARGE SCALE GENOMIC DNA]</scope>
    <source>
        <strain evidence="2 3">S276</strain>
    </source>
</reference>
<evidence type="ECO:0000313" key="2">
    <source>
        <dbReference type="EMBL" id="GBG90807.1"/>
    </source>
</evidence>
<protein>
    <submittedName>
        <fullName evidence="2">Uncharacterized protein</fullName>
    </submittedName>
</protein>
<evidence type="ECO:0000313" key="3">
    <source>
        <dbReference type="Proteomes" id="UP000265515"/>
    </source>
</evidence>
<gene>
    <name evidence="2" type="ORF">CBR_g51313</name>
</gene>
<feature type="region of interest" description="Disordered" evidence="1">
    <location>
        <begin position="196"/>
        <end position="274"/>
    </location>
</feature>
<dbReference type="Gramene" id="GBG90807">
    <property type="protein sequence ID" value="GBG90807"/>
    <property type="gene ID" value="CBR_g51313"/>
</dbReference>
<accession>A0A388M887</accession>
<feature type="region of interest" description="Disordered" evidence="1">
    <location>
        <begin position="302"/>
        <end position="483"/>
    </location>
</feature>
<feature type="compositionally biased region" description="Basic residues" evidence="1">
    <location>
        <begin position="432"/>
        <end position="451"/>
    </location>
</feature>
<dbReference type="AlphaFoldDB" id="A0A388M887"/>
<name>A0A388M887_CHABU</name>
<feature type="compositionally biased region" description="Polar residues" evidence="1">
    <location>
        <begin position="196"/>
        <end position="207"/>
    </location>
</feature>
<dbReference type="Proteomes" id="UP000265515">
    <property type="component" value="Unassembled WGS sequence"/>
</dbReference>
<evidence type="ECO:0000256" key="1">
    <source>
        <dbReference type="SAM" id="MobiDB-lite"/>
    </source>
</evidence>
<keyword evidence="3" id="KW-1185">Reference proteome</keyword>
<feature type="compositionally biased region" description="Acidic residues" evidence="1">
    <location>
        <begin position="363"/>
        <end position="376"/>
    </location>
</feature>
<feature type="compositionally biased region" description="Acidic residues" evidence="1">
    <location>
        <begin position="263"/>
        <end position="274"/>
    </location>
</feature>
<dbReference type="EMBL" id="BFEA01000843">
    <property type="protein sequence ID" value="GBG90807.1"/>
    <property type="molecule type" value="Genomic_DNA"/>
</dbReference>
<proteinExistence type="predicted"/>
<comment type="caution">
    <text evidence="2">The sequence shown here is derived from an EMBL/GenBank/DDBJ whole genome shotgun (WGS) entry which is preliminary data.</text>
</comment>